<dbReference type="GO" id="GO:0031469">
    <property type="term" value="C:bacterial microcompartment"/>
    <property type="evidence" value="ECO:0007669"/>
    <property type="project" value="UniProtKB-SubCell"/>
</dbReference>
<dbReference type="InterPro" id="IPR037233">
    <property type="entry name" value="CcmK-like_sf"/>
</dbReference>
<comment type="similarity">
    <text evidence="3">Belongs to the bacterial microcompartments protein family.</text>
</comment>
<evidence type="ECO:0000256" key="3">
    <source>
        <dbReference type="PROSITE-ProRule" id="PRU01278"/>
    </source>
</evidence>
<protein>
    <recommendedName>
        <fullName evidence="4">BMC domain-containing protein</fullName>
    </recommendedName>
</protein>
<gene>
    <name evidence="5" type="ORF">UC7_02751</name>
</gene>
<dbReference type="SUPFAM" id="SSF143414">
    <property type="entry name" value="CcmK-like"/>
    <property type="match status" value="1"/>
</dbReference>
<evidence type="ECO:0000313" key="6">
    <source>
        <dbReference type="Proteomes" id="UP000013840"/>
    </source>
</evidence>
<dbReference type="OrthoDB" id="9812608at2"/>
<reference evidence="5 6" key="1">
    <citation type="submission" date="2013-02" db="EMBL/GenBank/DDBJ databases">
        <title>The Genome Sequence of Enterococcus caccae BAA-1240.</title>
        <authorList>
            <consortium name="The Broad Institute Genome Sequencing Platform"/>
            <consortium name="The Broad Institute Genome Sequencing Center for Infectious Disease"/>
            <person name="Earl A.M."/>
            <person name="Gilmore M.S."/>
            <person name="Lebreton F."/>
            <person name="Walker B."/>
            <person name="Young S.K."/>
            <person name="Zeng Q."/>
            <person name="Gargeya S."/>
            <person name="Fitzgerald M."/>
            <person name="Haas B."/>
            <person name="Abouelleil A."/>
            <person name="Alvarado L."/>
            <person name="Arachchi H.M."/>
            <person name="Berlin A.M."/>
            <person name="Chapman S.B."/>
            <person name="Dewar J."/>
            <person name="Goldberg J."/>
            <person name="Griggs A."/>
            <person name="Gujja S."/>
            <person name="Hansen M."/>
            <person name="Howarth C."/>
            <person name="Imamovic A."/>
            <person name="Larimer J."/>
            <person name="McCowan C."/>
            <person name="Murphy C."/>
            <person name="Neiman D."/>
            <person name="Pearson M."/>
            <person name="Priest M."/>
            <person name="Roberts A."/>
            <person name="Saif S."/>
            <person name="Shea T."/>
            <person name="Sisk P."/>
            <person name="Sykes S."/>
            <person name="Wortman J."/>
            <person name="Nusbaum C."/>
            <person name="Birren B."/>
        </authorList>
    </citation>
    <scope>NUCLEOTIDE SEQUENCE [LARGE SCALE GENOMIC DNA]</scope>
    <source>
        <strain evidence="5 6">ATCC BAA-1240</strain>
    </source>
</reference>
<feature type="domain" description="BMC" evidence="4">
    <location>
        <begin position="4"/>
        <end position="90"/>
    </location>
</feature>
<dbReference type="InterPro" id="IPR050575">
    <property type="entry name" value="BMC_shell"/>
</dbReference>
<evidence type="ECO:0000256" key="1">
    <source>
        <dbReference type="ARBA" id="ARBA00024322"/>
    </source>
</evidence>
<accession>R3W7D0</accession>
<sequence length="171" mass="18673">MSEAIGMIETKGLLALIEATDTMLKSSEVHCLGTKQVGGGVNTVLISGDVAAVETAIQAATASVQCLGQGLLTAAHVIPRPNIDASAFIDEVHKVEQKKLVEEKIEIKVDAEPIEFGPKENLRQELQQMKVTELRKLAKEQVNFSIPQKNLHRTNKEKLIKALIDILIIDE</sequence>
<dbReference type="PANTHER" id="PTHR33941">
    <property type="entry name" value="PROPANEDIOL UTILIZATION PROTEIN PDUA"/>
    <property type="match status" value="1"/>
</dbReference>
<dbReference type="CDD" id="cd07045">
    <property type="entry name" value="BMC_CcmK_like"/>
    <property type="match status" value="1"/>
</dbReference>
<dbReference type="EMBL" id="AJAU01000022">
    <property type="protein sequence ID" value="EOL43422.1"/>
    <property type="molecule type" value="Genomic_DNA"/>
</dbReference>
<dbReference type="Gene3D" id="3.30.70.1710">
    <property type="match status" value="1"/>
</dbReference>
<keyword evidence="6" id="KW-1185">Reference proteome</keyword>
<dbReference type="PROSITE" id="PS51930">
    <property type="entry name" value="BMC_2"/>
    <property type="match status" value="1"/>
</dbReference>
<dbReference type="RefSeq" id="WP_010772836.1">
    <property type="nucleotide sequence ID" value="NZ_KB946335.1"/>
</dbReference>
<dbReference type="Proteomes" id="UP000013840">
    <property type="component" value="Unassembled WGS sequence"/>
</dbReference>
<keyword evidence="2" id="KW-1283">Bacterial microcompartment</keyword>
<organism evidence="5 6">
    <name type="scientific">Enterococcus caccae ATCC BAA-1240</name>
    <dbReference type="NCBI Taxonomy" id="1158612"/>
    <lineage>
        <taxon>Bacteria</taxon>
        <taxon>Bacillati</taxon>
        <taxon>Bacillota</taxon>
        <taxon>Bacilli</taxon>
        <taxon>Lactobacillales</taxon>
        <taxon>Enterococcaceae</taxon>
        <taxon>Enterococcus</taxon>
    </lineage>
</organism>
<evidence type="ECO:0000259" key="4">
    <source>
        <dbReference type="PROSITE" id="PS51930"/>
    </source>
</evidence>
<dbReference type="InterPro" id="IPR044872">
    <property type="entry name" value="CcmK/CsoS1_BMC"/>
</dbReference>
<proteinExistence type="inferred from homology"/>
<name>R3W7D0_9ENTE</name>
<dbReference type="PANTHER" id="PTHR33941:SF11">
    <property type="entry name" value="BACTERIAL MICROCOMPARTMENT SHELL PROTEIN PDUJ"/>
    <property type="match status" value="1"/>
</dbReference>
<dbReference type="SMART" id="SM00877">
    <property type="entry name" value="BMC"/>
    <property type="match status" value="1"/>
</dbReference>
<evidence type="ECO:0000313" key="5">
    <source>
        <dbReference type="EMBL" id="EOL43422.1"/>
    </source>
</evidence>
<dbReference type="STRING" id="317735.RU98_GL003049"/>
<dbReference type="Pfam" id="PF00936">
    <property type="entry name" value="BMC"/>
    <property type="match status" value="1"/>
</dbReference>
<comment type="subcellular location">
    <subcellularLocation>
        <location evidence="1">Bacterial microcompartment</location>
    </subcellularLocation>
</comment>
<dbReference type="PATRIC" id="fig|1158612.3.peg.2717"/>
<dbReference type="AlphaFoldDB" id="R3W7D0"/>
<comment type="caution">
    <text evidence="5">The sequence shown here is derived from an EMBL/GenBank/DDBJ whole genome shotgun (WGS) entry which is preliminary data.</text>
</comment>
<evidence type="ECO:0000256" key="2">
    <source>
        <dbReference type="ARBA" id="ARBA00024446"/>
    </source>
</evidence>
<dbReference type="eggNOG" id="COG4577">
    <property type="taxonomic scope" value="Bacteria"/>
</dbReference>
<dbReference type="InterPro" id="IPR000249">
    <property type="entry name" value="BMC_dom"/>
</dbReference>